<dbReference type="SMART" id="SM00382">
    <property type="entry name" value="AAA"/>
    <property type="match status" value="2"/>
</dbReference>
<keyword evidence="3" id="KW-0175">Coiled coil</keyword>
<dbReference type="Pfam" id="PF12848">
    <property type="entry name" value="ABC_tran_Xtn"/>
    <property type="match status" value="1"/>
</dbReference>
<dbReference type="Pfam" id="PF00005">
    <property type="entry name" value="ABC_tran"/>
    <property type="match status" value="2"/>
</dbReference>
<feature type="coiled-coil region" evidence="3">
    <location>
        <begin position="536"/>
        <end position="577"/>
    </location>
</feature>
<comment type="caution">
    <text evidence="5">The sequence shown here is derived from an EMBL/GenBank/DDBJ whole genome shotgun (WGS) entry which is preliminary data.</text>
</comment>
<dbReference type="InterPro" id="IPR032781">
    <property type="entry name" value="ABC_tran_Xtn"/>
</dbReference>
<evidence type="ECO:0000259" key="4">
    <source>
        <dbReference type="PROSITE" id="PS50893"/>
    </source>
</evidence>
<dbReference type="RefSeq" id="WP_109587565.1">
    <property type="nucleotide sequence ID" value="NZ_JAXEIU010000040.1"/>
</dbReference>
<keyword evidence="6" id="KW-1185">Reference proteome</keyword>
<proteinExistence type="predicted"/>
<accession>A0ABX5LNV5</accession>
<keyword evidence="2 5" id="KW-0067">ATP-binding</keyword>
<feature type="domain" description="ABC transporter" evidence="4">
    <location>
        <begin position="285"/>
        <end position="501"/>
    </location>
</feature>
<dbReference type="InterPro" id="IPR003593">
    <property type="entry name" value="AAA+_ATPase"/>
</dbReference>
<dbReference type="PROSITE" id="PS50893">
    <property type="entry name" value="ABC_TRANSPORTER_2"/>
    <property type="match status" value="2"/>
</dbReference>
<keyword evidence="1" id="KW-0547">Nucleotide-binding</keyword>
<dbReference type="InterPro" id="IPR051309">
    <property type="entry name" value="ABCF_ATPase"/>
</dbReference>
<sequence>MIQVQNITKSFGTQDLFKDASFLVGPRERIGIVGRNGCGKSTLFKMILGEEYIDGGKIDIPKNYTLGYLKQHINFTHKTVHEEACSVLQINEDGWLDTHQVESILFGLGFDAESMQKDPMLLSGGFQIRLNLAKVLASEPNMLLLDEPTNYLDIVSTRWLARFLRGWKGEVLLITHDRKFMDSVCTHTLGIYHKKMRKIQGPVSKLKETIAIEEEVAQRTQENEAHKREQLERVIDRFRFKASKAAMVQSKIKAVERLGEVTRLEHERNLEFSFNEADFPGKRMMQVKDLSFHFENGPTLIQNLSAEIFKGDRVAIIGPNGRGKTTLLNLIANELKPISGSISLNPNVLLNYFGQTNINRLDLNKTVEEELQSSITSAERGKARSLAGLMMFSGDAAMKKIKVLSGGERSRVLLGKILATPCNLLLLDEPTNHLDMESIESLIDALEDYQGTAIVVSHDEELLHVFANKLIVFDGGECFMFEGTYAEFLSKVGWVEERSESVSKVAIEKNEKSEKAEIAAPIGKDKDSRRARAAYVEERAKVIRPLEKRIKKLEEEIQKFETEAKKWEEELVAASEKNDGALIAQIAKNLGEAKKKTDETFEAWESASAELEEAQKKYPL</sequence>
<dbReference type="InterPro" id="IPR017871">
    <property type="entry name" value="ABC_transporter-like_CS"/>
</dbReference>
<reference evidence="5 6" key="1">
    <citation type="submission" date="2018-05" db="EMBL/GenBank/DDBJ databases">
        <title>Animal gut microbial communities from fecal samples from Wisconsin, USA.</title>
        <authorList>
            <person name="Neumann A."/>
        </authorList>
    </citation>
    <scope>NUCLEOTIDE SEQUENCE [LARGE SCALE GENOMIC DNA]</scope>
    <source>
        <strain evidence="5 6">UWS4</strain>
    </source>
</reference>
<dbReference type="GO" id="GO:0005524">
    <property type="term" value="F:ATP binding"/>
    <property type="evidence" value="ECO:0007669"/>
    <property type="project" value="UniProtKB-KW"/>
</dbReference>
<organism evidence="5 6">
    <name type="scientific">Hallerella porci</name>
    <dbReference type="NCBI Taxonomy" id="1945871"/>
    <lineage>
        <taxon>Bacteria</taxon>
        <taxon>Pseudomonadati</taxon>
        <taxon>Fibrobacterota</taxon>
        <taxon>Fibrobacteria</taxon>
        <taxon>Fibrobacterales</taxon>
        <taxon>Fibrobacteraceae</taxon>
        <taxon>Hallerella</taxon>
    </lineage>
</organism>
<evidence type="ECO:0000256" key="3">
    <source>
        <dbReference type="SAM" id="Coils"/>
    </source>
</evidence>
<dbReference type="PANTHER" id="PTHR42855">
    <property type="entry name" value="ABC TRANSPORTER ATP-BINDING SUBUNIT"/>
    <property type="match status" value="1"/>
</dbReference>
<dbReference type="PANTHER" id="PTHR42855:SF2">
    <property type="entry name" value="DRUG RESISTANCE ABC TRANSPORTER,ATP-BINDING PROTEIN"/>
    <property type="match status" value="1"/>
</dbReference>
<dbReference type="Proteomes" id="UP000245523">
    <property type="component" value="Unassembled WGS sequence"/>
</dbReference>
<evidence type="ECO:0000313" key="6">
    <source>
        <dbReference type="Proteomes" id="UP000245523"/>
    </source>
</evidence>
<dbReference type="InterPro" id="IPR003439">
    <property type="entry name" value="ABC_transporter-like_ATP-bd"/>
</dbReference>
<protein>
    <submittedName>
        <fullName evidence="5">ATP-binding cassette subfamily F protein 3</fullName>
    </submittedName>
</protein>
<dbReference type="InterPro" id="IPR027417">
    <property type="entry name" value="P-loop_NTPase"/>
</dbReference>
<evidence type="ECO:0000313" key="5">
    <source>
        <dbReference type="EMBL" id="PWK96065.1"/>
    </source>
</evidence>
<dbReference type="SUPFAM" id="SSF52540">
    <property type="entry name" value="P-loop containing nucleoside triphosphate hydrolases"/>
    <property type="match status" value="2"/>
</dbReference>
<dbReference type="EMBL" id="QGHD01000017">
    <property type="protein sequence ID" value="PWK96065.1"/>
    <property type="molecule type" value="Genomic_DNA"/>
</dbReference>
<feature type="domain" description="ABC transporter" evidence="4">
    <location>
        <begin position="2"/>
        <end position="218"/>
    </location>
</feature>
<dbReference type="PROSITE" id="PS00211">
    <property type="entry name" value="ABC_TRANSPORTER_1"/>
    <property type="match status" value="1"/>
</dbReference>
<dbReference type="Gene3D" id="3.40.50.300">
    <property type="entry name" value="P-loop containing nucleotide triphosphate hydrolases"/>
    <property type="match status" value="2"/>
</dbReference>
<dbReference type="CDD" id="cd03221">
    <property type="entry name" value="ABCF_EF-3"/>
    <property type="match status" value="2"/>
</dbReference>
<evidence type="ECO:0000256" key="1">
    <source>
        <dbReference type="ARBA" id="ARBA00022741"/>
    </source>
</evidence>
<name>A0ABX5LNV5_9BACT</name>
<evidence type="ECO:0000256" key="2">
    <source>
        <dbReference type="ARBA" id="ARBA00022840"/>
    </source>
</evidence>
<gene>
    <name evidence="5" type="ORF">B0H50_11734</name>
</gene>